<evidence type="ECO:0000313" key="3">
    <source>
        <dbReference type="Proteomes" id="UP000547510"/>
    </source>
</evidence>
<sequence length="58" mass="5964">MRDGGLGEEHSASASGRSTCRAGSAATPGRLGVRRCRPHVGWGGWACGRTGHAVESGW</sequence>
<protein>
    <submittedName>
        <fullName evidence="2">Uncharacterized protein</fullName>
    </submittedName>
</protein>
<evidence type="ECO:0000256" key="1">
    <source>
        <dbReference type="SAM" id="MobiDB-lite"/>
    </source>
</evidence>
<dbReference type="Proteomes" id="UP000547510">
    <property type="component" value="Unassembled WGS sequence"/>
</dbReference>
<comment type="caution">
    <text evidence="2">The sequence shown here is derived from an EMBL/GenBank/DDBJ whole genome shotgun (WGS) entry which is preliminary data.</text>
</comment>
<keyword evidence="3" id="KW-1185">Reference proteome</keyword>
<accession>A0A841CBR1</accession>
<dbReference type="AlphaFoldDB" id="A0A841CBR1"/>
<feature type="compositionally biased region" description="Basic and acidic residues" evidence="1">
    <location>
        <begin position="1"/>
        <end position="11"/>
    </location>
</feature>
<reference evidence="2 3" key="1">
    <citation type="submission" date="2020-08" db="EMBL/GenBank/DDBJ databases">
        <title>Genomic Encyclopedia of Type Strains, Phase III (KMG-III): the genomes of soil and plant-associated and newly described type strains.</title>
        <authorList>
            <person name="Whitman W."/>
        </authorList>
    </citation>
    <scope>NUCLEOTIDE SEQUENCE [LARGE SCALE GENOMIC DNA]</scope>
    <source>
        <strain evidence="2 3">CECT 8640</strain>
    </source>
</reference>
<proteinExistence type="predicted"/>
<name>A0A841CBR1_9PSEU</name>
<gene>
    <name evidence="2" type="ORF">FHS29_000953</name>
</gene>
<evidence type="ECO:0000313" key="2">
    <source>
        <dbReference type="EMBL" id="MBB5954383.1"/>
    </source>
</evidence>
<feature type="region of interest" description="Disordered" evidence="1">
    <location>
        <begin position="1"/>
        <end position="33"/>
    </location>
</feature>
<organism evidence="2 3">
    <name type="scientific">Saccharothrix tamanrassetensis</name>
    <dbReference type="NCBI Taxonomy" id="1051531"/>
    <lineage>
        <taxon>Bacteria</taxon>
        <taxon>Bacillati</taxon>
        <taxon>Actinomycetota</taxon>
        <taxon>Actinomycetes</taxon>
        <taxon>Pseudonocardiales</taxon>
        <taxon>Pseudonocardiaceae</taxon>
        <taxon>Saccharothrix</taxon>
    </lineage>
</organism>
<dbReference type="EMBL" id="JACHJN010000001">
    <property type="protein sequence ID" value="MBB5954383.1"/>
    <property type="molecule type" value="Genomic_DNA"/>
</dbReference>